<name>A0A4V3SAS2_9HYME</name>
<keyword evidence="3" id="KW-1185">Reference proteome</keyword>
<sequence length="135" mass="14850">MRSVNVERQTLLRENSQLGAEELYTAEVQGVESQERATTGWQGDEQGANLHVGKVAKETRKDEPQLREQRDTYPLSANRIIEPGSDLSALPGSEQGSKHPVFWTSLADVDTSNRLIGDPSAIIVSKMDTKSSVLD</sequence>
<comment type="caution">
    <text evidence="2">The sequence shown here is derived from an EMBL/GenBank/DDBJ whole genome shotgun (WGS) entry which is preliminary data.</text>
</comment>
<gene>
    <name evidence="2" type="ORF">DBV15_03614</name>
</gene>
<reference evidence="2 3" key="1">
    <citation type="journal article" date="2019" name="Philos. Trans. R. Soc. Lond., B, Biol. Sci.">
        <title>Ant behaviour and brain gene expression of defending hosts depend on the ecological success of the intruding social parasite.</title>
        <authorList>
            <person name="Kaur R."/>
            <person name="Stoldt M."/>
            <person name="Jongepier E."/>
            <person name="Feldmeyer B."/>
            <person name="Menzel F."/>
            <person name="Bornberg-Bauer E."/>
            <person name="Foitzik S."/>
        </authorList>
    </citation>
    <scope>NUCLEOTIDE SEQUENCE [LARGE SCALE GENOMIC DNA]</scope>
    <source>
        <tissue evidence="2">Whole body</tissue>
    </source>
</reference>
<evidence type="ECO:0000313" key="3">
    <source>
        <dbReference type="Proteomes" id="UP000310200"/>
    </source>
</evidence>
<dbReference type="EMBL" id="QBLH01002019">
    <property type="protein sequence ID" value="TGZ50154.1"/>
    <property type="molecule type" value="Genomic_DNA"/>
</dbReference>
<evidence type="ECO:0000256" key="1">
    <source>
        <dbReference type="SAM" id="MobiDB-lite"/>
    </source>
</evidence>
<evidence type="ECO:0000313" key="2">
    <source>
        <dbReference type="EMBL" id="TGZ50154.1"/>
    </source>
</evidence>
<organism evidence="2 3">
    <name type="scientific">Temnothorax longispinosus</name>
    <dbReference type="NCBI Taxonomy" id="300112"/>
    <lineage>
        <taxon>Eukaryota</taxon>
        <taxon>Metazoa</taxon>
        <taxon>Ecdysozoa</taxon>
        <taxon>Arthropoda</taxon>
        <taxon>Hexapoda</taxon>
        <taxon>Insecta</taxon>
        <taxon>Pterygota</taxon>
        <taxon>Neoptera</taxon>
        <taxon>Endopterygota</taxon>
        <taxon>Hymenoptera</taxon>
        <taxon>Apocrita</taxon>
        <taxon>Aculeata</taxon>
        <taxon>Formicoidea</taxon>
        <taxon>Formicidae</taxon>
        <taxon>Myrmicinae</taxon>
        <taxon>Temnothorax</taxon>
    </lineage>
</organism>
<proteinExistence type="predicted"/>
<feature type="compositionally biased region" description="Basic and acidic residues" evidence="1">
    <location>
        <begin position="55"/>
        <end position="71"/>
    </location>
</feature>
<dbReference type="Proteomes" id="UP000310200">
    <property type="component" value="Unassembled WGS sequence"/>
</dbReference>
<dbReference type="AlphaFoldDB" id="A0A4V3SAS2"/>
<feature type="region of interest" description="Disordered" evidence="1">
    <location>
        <begin position="30"/>
        <end position="96"/>
    </location>
</feature>
<accession>A0A4V3SAS2</accession>
<protein>
    <submittedName>
        <fullName evidence="2">Uncharacterized protein</fullName>
    </submittedName>
</protein>